<keyword evidence="7 8" id="KW-0472">Membrane</keyword>
<evidence type="ECO:0000256" key="2">
    <source>
        <dbReference type="ARBA" id="ARBA00009142"/>
    </source>
</evidence>
<evidence type="ECO:0000313" key="9">
    <source>
        <dbReference type="EMBL" id="WGH93221.1"/>
    </source>
</evidence>
<accession>A0AAJ6ANC9</accession>
<evidence type="ECO:0000256" key="6">
    <source>
        <dbReference type="ARBA" id="ARBA00022989"/>
    </source>
</evidence>
<protein>
    <recommendedName>
        <fullName evidence="8">Probable membrane transporter protein</fullName>
    </recommendedName>
</protein>
<dbReference type="Pfam" id="PF01925">
    <property type="entry name" value="TauE"/>
    <property type="match status" value="1"/>
</dbReference>
<feature type="transmembrane region" description="Helical" evidence="8">
    <location>
        <begin position="129"/>
        <end position="152"/>
    </location>
</feature>
<keyword evidence="4 8" id="KW-1003">Cell membrane</keyword>
<dbReference type="InterPro" id="IPR002781">
    <property type="entry name" value="TM_pro_TauE-like"/>
</dbReference>
<dbReference type="EMBL" id="CP122566">
    <property type="protein sequence ID" value="WGH93221.1"/>
    <property type="molecule type" value="Genomic_DNA"/>
</dbReference>
<gene>
    <name evidence="9" type="ORF">QDX21_13210</name>
</gene>
<dbReference type="Proteomes" id="UP001224674">
    <property type="component" value="Chromosome"/>
</dbReference>
<dbReference type="PANTHER" id="PTHR30269">
    <property type="entry name" value="TRANSMEMBRANE PROTEIN YFCA"/>
    <property type="match status" value="1"/>
</dbReference>
<feature type="transmembrane region" description="Helical" evidence="8">
    <location>
        <begin position="6"/>
        <end position="23"/>
    </location>
</feature>
<proteinExistence type="inferred from homology"/>
<feature type="transmembrane region" description="Helical" evidence="8">
    <location>
        <begin position="197"/>
        <end position="220"/>
    </location>
</feature>
<evidence type="ECO:0000256" key="8">
    <source>
        <dbReference type="RuleBase" id="RU363041"/>
    </source>
</evidence>
<evidence type="ECO:0000256" key="4">
    <source>
        <dbReference type="ARBA" id="ARBA00022475"/>
    </source>
</evidence>
<evidence type="ECO:0000256" key="3">
    <source>
        <dbReference type="ARBA" id="ARBA00022448"/>
    </source>
</evidence>
<comment type="similarity">
    <text evidence="2 8">Belongs to the 4-toluene sulfonate uptake permease (TSUP) (TC 2.A.102) family.</text>
</comment>
<keyword evidence="3" id="KW-0813">Transport</keyword>
<feature type="transmembrane region" description="Helical" evidence="8">
    <location>
        <begin position="98"/>
        <end position="117"/>
    </location>
</feature>
<keyword evidence="5 8" id="KW-0812">Transmembrane</keyword>
<keyword evidence="6 8" id="KW-1133">Transmembrane helix</keyword>
<evidence type="ECO:0000256" key="7">
    <source>
        <dbReference type="ARBA" id="ARBA00023136"/>
    </source>
</evidence>
<sequence>MNAWTIVTITVIAVLVGTILQRLSGTGVGLVVAPALSLVLGPAFGVLLTNMTTMVSGFLIMLSMWSSISWRHYGWIIIPAVPGAWAGAWLVSQLSAAWLSIVLGAIVVLAIVVTVSLRQLPELTGRPTTVVAGALGGLFNSTSGVAAPVMVIYSRLSRWDQRSFAATLQPIFMTMGALSVVMKLGMGTVMDGPEPDIPLVVLLVCIVVAVGLGLTVALFLSRYVSALTARRMAMTLAGLGGVSAIMRGVFQLVA</sequence>
<feature type="transmembrane region" description="Helical" evidence="8">
    <location>
        <begin position="232"/>
        <end position="253"/>
    </location>
</feature>
<keyword evidence="10" id="KW-1185">Reference proteome</keyword>
<feature type="transmembrane region" description="Helical" evidence="8">
    <location>
        <begin position="164"/>
        <end position="185"/>
    </location>
</feature>
<organism evidence="9 10">
    <name type="scientific">Auritidibacter ignavus</name>
    <dbReference type="NCBI Taxonomy" id="678932"/>
    <lineage>
        <taxon>Bacteria</taxon>
        <taxon>Bacillati</taxon>
        <taxon>Actinomycetota</taxon>
        <taxon>Actinomycetes</taxon>
        <taxon>Micrococcales</taxon>
        <taxon>Micrococcaceae</taxon>
        <taxon>Auritidibacter</taxon>
    </lineage>
</organism>
<comment type="subcellular location">
    <subcellularLocation>
        <location evidence="1 8">Cell membrane</location>
        <topology evidence="1 8">Multi-pass membrane protein</topology>
    </subcellularLocation>
</comment>
<feature type="transmembrane region" description="Helical" evidence="8">
    <location>
        <begin position="35"/>
        <end position="61"/>
    </location>
</feature>
<evidence type="ECO:0000313" key="10">
    <source>
        <dbReference type="Proteomes" id="UP001224674"/>
    </source>
</evidence>
<evidence type="ECO:0000256" key="5">
    <source>
        <dbReference type="ARBA" id="ARBA00022692"/>
    </source>
</evidence>
<evidence type="ECO:0000256" key="1">
    <source>
        <dbReference type="ARBA" id="ARBA00004651"/>
    </source>
</evidence>
<name>A0AAJ6ANC9_9MICC</name>
<reference evidence="9 10" key="1">
    <citation type="submission" date="2023-03" db="EMBL/GenBank/DDBJ databases">
        <title>Complete genome sequences of several Auritidibacter ignavus strains isolated from ear infections.</title>
        <authorList>
            <person name="Baehr T."/>
            <person name="Baumhoegger A.M."/>
        </authorList>
    </citation>
    <scope>NUCLEOTIDE SEQUENCE [LARGE SCALE GENOMIC DNA]</scope>
    <source>
        <strain evidence="9 10">BABAE-6</strain>
    </source>
</reference>
<feature type="transmembrane region" description="Helical" evidence="8">
    <location>
        <begin position="73"/>
        <end position="91"/>
    </location>
</feature>
<dbReference type="AlphaFoldDB" id="A0AAJ6ANC9"/>
<dbReference type="GO" id="GO:0005886">
    <property type="term" value="C:plasma membrane"/>
    <property type="evidence" value="ECO:0007669"/>
    <property type="project" value="UniProtKB-SubCell"/>
</dbReference>
<dbReference type="RefSeq" id="WP_110100200.1">
    <property type="nucleotide sequence ID" value="NZ_CP122561.1"/>
</dbReference>
<dbReference type="InterPro" id="IPR052017">
    <property type="entry name" value="TSUP"/>
</dbReference>
<dbReference type="PANTHER" id="PTHR30269:SF37">
    <property type="entry name" value="MEMBRANE TRANSPORTER PROTEIN"/>
    <property type="match status" value="1"/>
</dbReference>